<evidence type="ECO:0000313" key="2">
    <source>
        <dbReference type="Proteomes" id="UP000824540"/>
    </source>
</evidence>
<proteinExistence type="predicted"/>
<dbReference type="EMBL" id="JAFBMS010000316">
    <property type="protein sequence ID" value="KAG9331622.1"/>
    <property type="molecule type" value="Genomic_DNA"/>
</dbReference>
<keyword evidence="2" id="KW-1185">Reference proteome</keyword>
<sequence>YYEMSYGLNIEMHKQVLEQEAPVHANPHHEEDAGVQIDMEDVAVSDAEEGLPRKPRQNSRLNMVGRSYHWSRLTSSVQTHVVKTEEEAAKRGAFFLFRKTMTEARPPRSHAG</sequence>
<protein>
    <submittedName>
        <fullName evidence="1">Uncharacterized protein</fullName>
    </submittedName>
</protein>
<comment type="caution">
    <text evidence="1">The sequence shown here is derived from an EMBL/GenBank/DDBJ whole genome shotgun (WGS) entry which is preliminary data.</text>
</comment>
<dbReference type="Proteomes" id="UP000824540">
    <property type="component" value="Unassembled WGS sequence"/>
</dbReference>
<evidence type="ECO:0000313" key="1">
    <source>
        <dbReference type="EMBL" id="KAG9331622.1"/>
    </source>
</evidence>
<feature type="non-terminal residue" evidence="1">
    <location>
        <position position="1"/>
    </location>
</feature>
<organism evidence="1 2">
    <name type="scientific">Albula glossodonta</name>
    <name type="common">roundjaw bonefish</name>
    <dbReference type="NCBI Taxonomy" id="121402"/>
    <lineage>
        <taxon>Eukaryota</taxon>
        <taxon>Metazoa</taxon>
        <taxon>Chordata</taxon>
        <taxon>Craniata</taxon>
        <taxon>Vertebrata</taxon>
        <taxon>Euteleostomi</taxon>
        <taxon>Actinopterygii</taxon>
        <taxon>Neopterygii</taxon>
        <taxon>Teleostei</taxon>
        <taxon>Albuliformes</taxon>
        <taxon>Albulidae</taxon>
        <taxon>Albula</taxon>
    </lineage>
</organism>
<gene>
    <name evidence="1" type="ORF">JZ751_018651</name>
</gene>
<accession>A0A8T2N1P9</accession>
<reference evidence="1" key="1">
    <citation type="thesis" date="2021" institute="BYU ScholarsArchive" country="Provo, UT, USA">
        <title>Applications of and Algorithms for Genome Assembly and Genomic Analyses with an Emphasis on Marine Teleosts.</title>
        <authorList>
            <person name="Pickett B.D."/>
        </authorList>
    </citation>
    <scope>NUCLEOTIDE SEQUENCE</scope>
    <source>
        <strain evidence="1">HI-2016</strain>
    </source>
</reference>
<name>A0A8T2N1P9_9TELE</name>
<dbReference type="AlphaFoldDB" id="A0A8T2N1P9"/>